<evidence type="ECO:0000313" key="2">
    <source>
        <dbReference type="Proteomes" id="UP000650466"/>
    </source>
</evidence>
<reference evidence="1" key="1">
    <citation type="submission" date="2020-09" db="EMBL/GenBank/DDBJ databases">
        <title>Draft Genome Sequence of Paenibacillus sp. WST5.</title>
        <authorList>
            <person name="Bao Z."/>
        </authorList>
    </citation>
    <scope>NUCLEOTIDE SEQUENCE</scope>
    <source>
        <strain evidence="1">WST5</strain>
    </source>
</reference>
<evidence type="ECO:0000313" key="1">
    <source>
        <dbReference type="EMBL" id="MBD0379821.1"/>
    </source>
</evidence>
<keyword evidence="2" id="KW-1185">Reference proteome</keyword>
<dbReference type="AlphaFoldDB" id="A0A926KN41"/>
<protein>
    <submittedName>
        <fullName evidence="1">Uncharacterized protein</fullName>
    </submittedName>
</protein>
<dbReference type="EMBL" id="JACVVD010000002">
    <property type="protein sequence ID" value="MBD0379821.1"/>
    <property type="molecule type" value="Genomic_DNA"/>
</dbReference>
<sequence>MVRIYFQSIHIDDIAETSSVNKGTNLIIGRNHTLKRNQGLGELNGEHNAATDGTHVVLDEDTHDVEHPKRKS</sequence>
<dbReference type="RefSeq" id="WP_188173608.1">
    <property type="nucleotide sequence ID" value="NZ_JACVVD010000002.1"/>
</dbReference>
<accession>A0A926KN41</accession>
<proteinExistence type="predicted"/>
<comment type="caution">
    <text evidence="1">The sequence shown here is derived from an EMBL/GenBank/DDBJ whole genome shotgun (WGS) entry which is preliminary data.</text>
</comment>
<gene>
    <name evidence="1" type="ORF">ICC18_06830</name>
</gene>
<organism evidence="1 2">
    <name type="scientific">Paenibacillus sedimenti</name>
    <dbReference type="NCBI Taxonomy" id="2770274"/>
    <lineage>
        <taxon>Bacteria</taxon>
        <taxon>Bacillati</taxon>
        <taxon>Bacillota</taxon>
        <taxon>Bacilli</taxon>
        <taxon>Bacillales</taxon>
        <taxon>Paenibacillaceae</taxon>
        <taxon>Paenibacillus</taxon>
    </lineage>
</organism>
<dbReference type="Proteomes" id="UP000650466">
    <property type="component" value="Unassembled WGS sequence"/>
</dbReference>
<name>A0A926KN41_9BACL</name>